<dbReference type="Proteomes" id="UP000316083">
    <property type="component" value="Unassembled WGS sequence"/>
</dbReference>
<sequence>MSISSVTSSAASGIAQQRPSGPGKEMREGLHQLKDAVTSGALDSIQSAYEPLTRMLTAVDEALQTGASSSSSTSSSSTSVAELFRTALQSMSSALQSGDLTGAQKAFSSLAPRGSQGADLLA</sequence>
<proteinExistence type="predicted"/>
<evidence type="ECO:0000256" key="1">
    <source>
        <dbReference type="SAM" id="MobiDB-lite"/>
    </source>
</evidence>
<evidence type="ECO:0000313" key="3">
    <source>
        <dbReference type="Proteomes" id="UP000316083"/>
    </source>
</evidence>
<gene>
    <name evidence="2" type="ORF">FBZ82_1079</name>
</gene>
<feature type="compositionally biased region" description="Low complexity" evidence="1">
    <location>
        <begin position="1"/>
        <end position="15"/>
    </location>
</feature>
<evidence type="ECO:0000313" key="2">
    <source>
        <dbReference type="EMBL" id="TWA67038.1"/>
    </source>
</evidence>
<organism evidence="2 3">
    <name type="scientific">Azospirillum brasilense</name>
    <dbReference type="NCBI Taxonomy" id="192"/>
    <lineage>
        <taxon>Bacteria</taxon>
        <taxon>Pseudomonadati</taxon>
        <taxon>Pseudomonadota</taxon>
        <taxon>Alphaproteobacteria</taxon>
        <taxon>Rhodospirillales</taxon>
        <taxon>Azospirillaceae</taxon>
        <taxon>Azospirillum</taxon>
    </lineage>
</organism>
<accession>A0A560B325</accession>
<reference evidence="2 3" key="1">
    <citation type="submission" date="2019-06" db="EMBL/GenBank/DDBJ databases">
        <title>Genomic Encyclopedia of Type Strains, Phase IV (KMG-V): Genome sequencing to study the core and pangenomes of soil and plant-associated prokaryotes.</title>
        <authorList>
            <person name="Whitman W."/>
        </authorList>
    </citation>
    <scope>NUCLEOTIDE SEQUENCE [LARGE SCALE GENOMIC DNA]</scope>
    <source>
        <strain evidence="2 3">BR 11796</strain>
    </source>
</reference>
<dbReference type="RefSeq" id="WP_145677106.1">
    <property type="nucleotide sequence ID" value="NZ_VITF01000007.1"/>
</dbReference>
<dbReference type="EMBL" id="VITF01000007">
    <property type="protein sequence ID" value="TWA67038.1"/>
    <property type="molecule type" value="Genomic_DNA"/>
</dbReference>
<protein>
    <submittedName>
        <fullName evidence="2">Uncharacterized protein</fullName>
    </submittedName>
</protein>
<name>A0A560B325_AZOBR</name>
<feature type="region of interest" description="Disordered" evidence="1">
    <location>
        <begin position="1"/>
        <end position="31"/>
    </location>
</feature>
<dbReference type="AlphaFoldDB" id="A0A560B325"/>
<comment type="caution">
    <text evidence="2">The sequence shown here is derived from an EMBL/GenBank/DDBJ whole genome shotgun (WGS) entry which is preliminary data.</text>
</comment>